<evidence type="ECO:0000313" key="2">
    <source>
        <dbReference type="Proteomes" id="UP000828412"/>
    </source>
</evidence>
<accession>A0AAE9BNM8</accession>
<proteinExistence type="predicted"/>
<sequence>MTQYRVIKKDHYHMYALGEIVERVSSAEIMGTFIYANKRGIQQRLEHDQVEEVVDTEHKA</sequence>
<name>A0AAE9BNM8_9CAUD</name>
<dbReference type="GeneID" id="80266358"/>
<gene>
    <name evidence="1" type="primary">128</name>
    <name evidence="1" type="ORF">M51_128</name>
</gene>
<evidence type="ECO:0000313" key="1">
    <source>
        <dbReference type="EMBL" id="UAV89709.1"/>
    </source>
</evidence>
<reference evidence="1 2" key="1">
    <citation type="submission" date="2021-08" db="EMBL/GenBank/DDBJ databases">
        <authorList>
            <person name="DeCurzio J.M.K."/>
            <person name="Krukonis G.P."/>
            <person name="Delesalle V.A."/>
        </authorList>
    </citation>
    <scope>NUCLEOTIDE SEQUENCE [LARGE SCALE GENOMIC DNA]</scope>
</reference>
<dbReference type="EMBL" id="MZ826350">
    <property type="protein sequence ID" value="UAV89709.1"/>
    <property type="molecule type" value="Genomic_DNA"/>
</dbReference>
<dbReference type="KEGG" id="vg:80266358"/>
<dbReference type="RefSeq" id="YP_010766661.1">
    <property type="nucleotide sequence ID" value="NC_073680.1"/>
</dbReference>
<dbReference type="Proteomes" id="UP000828412">
    <property type="component" value="Segment"/>
</dbReference>
<protein>
    <submittedName>
        <fullName evidence="1">Uncharacterized protein</fullName>
    </submittedName>
</protein>
<keyword evidence="2" id="KW-1185">Reference proteome</keyword>
<organism evidence="1 2">
    <name type="scientific">Pseudomonas phage M5.1</name>
    <dbReference type="NCBI Taxonomy" id="2873460"/>
    <lineage>
        <taxon>Viruses</taxon>
        <taxon>Duplodnaviria</taxon>
        <taxon>Heunggongvirae</taxon>
        <taxon>Uroviricota</taxon>
        <taxon>Caudoviricetes</taxon>
        <taxon>Vandenendeviridae</taxon>
        <taxon>Gorskivirinae</taxon>
        <taxon>Kremarvirus</taxon>
        <taxon>Kremarvirus M51</taxon>
    </lineage>
</organism>